<dbReference type="AlphaFoldDB" id="A0A7Y7YAS7"/>
<dbReference type="Pfam" id="PF01266">
    <property type="entry name" value="DAO"/>
    <property type="match status" value="1"/>
</dbReference>
<gene>
    <name evidence="3" type="ORF">HX876_11245</name>
</gene>
<dbReference type="SUPFAM" id="SSF51905">
    <property type="entry name" value="FAD/NAD(P)-binding domain"/>
    <property type="match status" value="1"/>
</dbReference>
<evidence type="ECO:0000259" key="2">
    <source>
        <dbReference type="Pfam" id="PF01266"/>
    </source>
</evidence>
<dbReference type="EMBL" id="JACAQD010000011">
    <property type="protein sequence ID" value="NWC32968.1"/>
    <property type="molecule type" value="Genomic_DNA"/>
</dbReference>
<evidence type="ECO:0000313" key="3">
    <source>
        <dbReference type="EMBL" id="NWC32968.1"/>
    </source>
</evidence>
<dbReference type="Gene3D" id="3.30.9.10">
    <property type="entry name" value="D-Amino Acid Oxidase, subunit A, domain 2"/>
    <property type="match status" value="1"/>
</dbReference>
<name>A0A7Y7YAS7_9PSED</name>
<keyword evidence="1" id="KW-0560">Oxidoreductase</keyword>
<accession>A0A7Y7YAS7</accession>
<dbReference type="InterPro" id="IPR006076">
    <property type="entry name" value="FAD-dep_OxRdtase"/>
</dbReference>
<dbReference type="PRINTS" id="PR00420">
    <property type="entry name" value="RNGMNOXGNASE"/>
</dbReference>
<dbReference type="InterPro" id="IPR036188">
    <property type="entry name" value="FAD/NAD-bd_sf"/>
</dbReference>
<evidence type="ECO:0000313" key="4">
    <source>
        <dbReference type="Proteomes" id="UP000520592"/>
    </source>
</evidence>
<feature type="domain" description="FAD dependent oxidoreductase" evidence="2">
    <location>
        <begin position="38"/>
        <end position="389"/>
    </location>
</feature>
<dbReference type="PANTHER" id="PTHR13847:SF281">
    <property type="entry name" value="FAD DEPENDENT OXIDOREDUCTASE DOMAIN-CONTAINING PROTEIN"/>
    <property type="match status" value="1"/>
</dbReference>
<reference evidence="3 4" key="1">
    <citation type="submission" date="2020-04" db="EMBL/GenBank/DDBJ databases">
        <title>Molecular characterization of pseudomonads from Agaricus bisporus reveal novel blotch 2 pathogens in Western Europe.</title>
        <authorList>
            <person name="Taparia T."/>
            <person name="Krijger M."/>
            <person name="Haynes E."/>
            <person name="Elpinstone J.G."/>
            <person name="Noble R."/>
            <person name="Van Der Wolf J."/>
        </authorList>
    </citation>
    <scope>NUCLEOTIDE SEQUENCE [LARGE SCALE GENOMIC DNA]</scope>
    <source>
        <strain evidence="3 4">IPO3737</strain>
    </source>
</reference>
<protein>
    <submittedName>
        <fullName evidence="3">FAD-binding oxidoreductase</fullName>
    </submittedName>
</protein>
<dbReference type="PANTHER" id="PTHR13847">
    <property type="entry name" value="SARCOSINE DEHYDROGENASE-RELATED"/>
    <property type="match status" value="1"/>
</dbReference>
<evidence type="ECO:0000256" key="1">
    <source>
        <dbReference type="ARBA" id="ARBA00023002"/>
    </source>
</evidence>
<dbReference type="Proteomes" id="UP000520592">
    <property type="component" value="Unassembled WGS sequence"/>
</dbReference>
<organism evidence="3 4">
    <name type="scientific">Pseudomonas gingeri</name>
    <dbReference type="NCBI Taxonomy" id="117681"/>
    <lineage>
        <taxon>Bacteria</taxon>
        <taxon>Pseudomonadati</taxon>
        <taxon>Pseudomonadota</taxon>
        <taxon>Gammaproteobacteria</taxon>
        <taxon>Pseudomonadales</taxon>
        <taxon>Pseudomonadaceae</taxon>
        <taxon>Pseudomonas</taxon>
    </lineage>
</organism>
<dbReference type="GO" id="GO:0016491">
    <property type="term" value="F:oxidoreductase activity"/>
    <property type="evidence" value="ECO:0007669"/>
    <property type="project" value="UniProtKB-KW"/>
</dbReference>
<dbReference type="RefSeq" id="WP_177056709.1">
    <property type="nucleotide sequence ID" value="NZ_JACAPB010000001.1"/>
</dbReference>
<proteinExistence type="predicted"/>
<comment type="caution">
    <text evidence="3">The sequence shown here is derived from an EMBL/GenBank/DDBJ whole genome shotgun (WGS) entry which is preliminary data.</text>
</comment>
<dbReference type="Gene3D" id="3.50.50.60">
    <property type="entry name" value="FAD/NAD(P)-binding domain"/>
    <property type="match status" value="1"/>
</dbReference>
<sequence>MNNNKLHSILQPLDMPAWTATAEPAPTLLALQQDLVVDVAIIGAGFTGLSAAIELASHGVTVAVLEAGRVGDGASGRNGGQINPGLKLDPHDVLAKHPAIAEHALDFSGKAPDKVFEIVARYDIQCHIKRTGWLMPAHRESAEADLERRANGWINRGVKVQTLGREETRRITGSAAYTGAIIDPRGGNLQPLSYVRGLARAAVSEGAKVFERTRIQTLVQQSGSWVLTTASGAKVRANRVILATNGYTDGLWPGLEQTIIPVHSFQIATVPLEASVAASILPEGHHAADTRRLIQYFRKDPAGRFFLGGEGKAGGPKTAADFSHLYRLMLQAYPQLAGISIEFAWSGRLAVTPDYLPHVHEPAPGISAVLGCQGRGIAMMTAMGQSLAAHLLDSSSVLGLPVTRLKRIPFHGLNQLYAAVASSYFRVMDVN</sequence>
<dbReference type="GO" id="GO:0005737">
    <property type="term" value="C:cytoplasm"/>
    <property type="evidence" value="ECO:0007669"/>
    <property type="project" value="TreeGrafter"/>
</dbReference>